<feature type="non-terminal residue" evidence="1">
    <location>
        <position position="86"/>
    </location>
</feature>
<evidence type="ECO:0000313" key="2">
    <source>
        <dbReference type="Proteomes" id="UP000789366"/>
    </source>
</evidence>
<proteinExistence type="predicted"/>
<name>A0ACA9QXA6_9GLOM</name>
<reference evidence="1" key="1">
    <citation type="submission" date="2021-06" db="EMBL/GenBank/DDBJ databases">
        <authorList>
            <person name="Kallberg Y."/>
            <person name="Tangrot J."/>
            <person name="Rosling A."/>
        </authorList>
    </citation>
    <scope>NUCLEOTIDE SEQUENCE</scope>
    <source>
        <strain evidence="1">28 12/20/2015</strain>
    </source>
</reference>
<organism evidence="1 2">
    <name type="scientific">Cetraspora pellucida</name>
    <dbReference type="NCBI Taxonomy" id="1433469"/>
    <lineage>
        <taxon>Eukaryota</taxon>
        <taxon>Fungi</taxon>
        <taxon>Fungi incertae sedis</taxon>
        <taxon>Mucoromycota</taxon>
        <taxon>Glomeromycotina</taxon>
        <taxon>Glomeromycetes</taxon>
        <taxon>Diversisporales</taxon>
        <taxon>Gigasporaceae</taxon>
        <taxon>Cetraspora</taxon>
    </lineage>
</organism>
<feature type="non-terminal residue" evidence="1">
    <location>
        <position position="1"/>
    </location>
</feature>
<protein>
    <submittedName>
        <fullName evidence="1">4758_t:CDS:1</fullName>
    </submittedName>
</protein>
<evidence type="ECO:0000313" key="1">
    <source>
        <dbReference type="EMBL" id="CAG8767956.1"/>
    </source>
</evidence>
<dbReference type="Proteomes" id="UP000789366">
    <property type="component" value="Unassembled WGS sequence"/>
</dbReference>
<sequence length="86" mass="9993">QPNNDHLPESENAFLMPEYNLKGLRKAQELDLNKSRVEMLSELGELDGLKNRYLEDLNDTYEFREALALYVEPRGKWKVPIIKSSA</sequence>
<gene>
    <name evidence="1" type="ORF">SPELUC_LOCUS15587</name>
</gene>
<dbReference type="EMBL" id="CAJVPW010052323">
    <property type="protein sequence ID" value="CAG8767956.1"/>
    <property type="molecule type" value="Genomic_DNA"/>
</dbReference>
<keyword evidence="2" id="KW-1185">Reference proteome</keyword>
<comment type="caution">
    <text evidence="1">The sequence shown here is derived from an EMBL/GenBank/DDBJ whole genome shotgun (WGS) entry which is preliminary data.</text>
</comment>
<accession>A0ACA9QXA6</accession>